<dbReference type="GO" id="GO:0005506">
    <property type="term" value="F:iron ion binding"/>
    <property type="evidence" value="ECO:0007669"/>
    <property type="project" value="InterPro"/>
</dbReference>
<dbReference type="OrthoDB" id="8428274at2"/>
<name>A0A163X3M3_9BRAD</name>
<sequence length="751" mass="81816">MSVGEITHIGRPTNRVDGKLKVTGQAHYAAEYPADDLLYGYIVGSTTAAGRIAAMDLDAARQFPGVVEIFTHENRSKAAWLDRSWRDEVAPPGHPFRPLNSDRILFDGQPVALIVAETFEAARDAASLVRIAYDVDAHCTELEAKRAEAYAPPKKRSGIPPPPDPRGDAEQAFQNAPVKISRDYRINAEHHNPMEMFATTCVFEGDGKLTIYDKTQGSQNAQGYVTSVFGLRSKDVRLVNQYVGGAFGAGLRPQHQLFFAVMASLELERSVRVSLTRAQMFHIGYRPDSYHTVSLAADRDGRLQSIMHDAVASTSHYEDYQEAVVNWSGMMYHCDNVKLTYQLAKLDTATPCDMRAPGAAIGVTALECALDELSYELGIGPLEIRRINFASKDENTNKQFTSKALLECYSEGAAAFGWEKRSPRPRAMKEGRELIGWGVSTGMWDAFLQKAQATATLKVDGTLEVATAASDIGTGTWTILTQIGAEAFGLPLEDVQARIGDSTLPMSPVEGGSWTAASNGSAVQAACDAVKHSLFKQARKMANSPLADASFKDVEVRDRRIFRKDDPARGLSIFEVMHAAELTEITEQGKVSPNLRQMLKYISYTNSAVFAEVRVDEDLGVVRVTRVVCAAAAGKILNPKTARSQILGGVVMGIGMALHEEAMTDHRLGKIMNANLGEYHFPAHADIEDIEVIFVDEKDDKVSPLGVKGLGEIGIVGTASAVANAIFHATGVRVRDFPITIDKILNSPRPS</sequence>
<dbReference type="InterPro" id="IPR008274">
    <property type="entry name" value="AldOxase/xan_DH_MoCoBD1"/>
</dbReference>
<dbReference type="InterPro" id="IPR016208">
    <property type="entry name" value="Ald_Oxase/xanthine_DH-like"/>
</dbReference>
<dbReference type="InterPro" id="IPR046867">
    <property type="entry name" value="AldOxase/xan_DH_MoCoBD2"/>
</dbReference>
<evidence type="ECO:0000313" key="3">
    <source>
        <dbReference type="EMBL" id="KZD20370.1"/>
    </source>
</evidence>
<dbReference type="Gene3D" id="3.90.1170.50">
    <property type="entry name" value="Aldehyde oxidase/xanthine dehydrogenase, a/b hammerhead"/>
    <property type="match status" value="1"/>
</dbReference>
<dbReference type="InterPro" id="IPR000674">
    <property type="entry name" value="Ald_Oxase/Xan_DH_a/b"/>
</dbReference>
<dbReference type="InterPro" id="IPR037165">
    <property type="entry name" value="AldOxase/xan_DH_Mopterin-bd_sf"/>
</dbReference>
<protein>
    <submittedName>
        <fullName evidence="3">Aldehyde oxidase</fullName>
    </submittedName>
</protein>
<reference evidence="3 4" key="1">
    <citation type="submission" date="2016-03" db="EMBL/GenBank/DDBJ databases">
        <title>Microsymbionts genomes from the relict species Vavilovia formosa (Stev.) Fed.</title>
        <authorList>
            <person name="Kopat V."/>
            <person name="Chirak E."/>
            <person name="Kimeklis A."/>
            <person name="Andronov E."/>
        </authorList>
    </citation>
    <scope>NUCLEOTIDE SEQUENCE [LARGE SCALE GENOMIC DNA]</scope>
    <source>
        <strain evidence="3 4">Vaf07</strain>
    </source>
</reference>
<evidence type="ECO:0000259" key="2">
    <source>
        <dbReference type="SMART" id="SM01008"/>
    </source>
</evidence>
<dbReference type="AlphaFoldDB" id="A0A163X3M3"/>
<accession>A0A163X3M3</accession>
<dbReference type="RefSeq" id="WP_068738698.1">
    <property type="nucleotide sequence ID" value="NZ_LVYV01000056.1"/>
</dbReference>
<comment type="caution">
    <text evidence="3">The sequence shown here is derived from an EMBL/GenBank/DDBJ whole genome shotgun (WGS) entry which is preliminary data.</text>
</comment>
<organism evidence="3 4">
    <name type="scientific">Tardiphaga robiniae</name>
    <dbReference type="NCBI Taxonomy" id="943830"/>
    <lineage>
        <taxon>Bacteria</taxon>
        <taxon>Pseudomonadati</taxon>
        <taxon>Pseudomonadota</taxon>
        <taxon>Alphaproteobacteria</taxon>
        <taxon>Hyphomicrobiales</taxon>
        <taxon>Nitrobacteraceae</taxon>
        <taxon>Tardiphaga</taxon>
    </lineage>
</organism>
<keyword evidence="4" id="KW-1185">Reference proteome</keyword>
<dbReference type="SUPFAM" id="SSF56003">
    <property type="entry name" value="Molybdenum cofactor-binding domain"/>
    <property type="match status" value="1"/>
</dbReference>
<dbReference type="Proteomes" id="UP000076574">
    <property type="component" value="Unassembled WGS sequence"/>
</dbReference>
<evidence type="ECO:0000256" key="1">
    <source>
        <dbReference type="SAM" id="MobiDB-lite"/>
    </source>
</evidence>
<dbReference type="SUPFAM" id="SSF54665">
    <property type="entry name" value="CO dehydrogenase molybdoprotein N-domain-like"/>
    <property type="match status" value="1"/>
</dbReference>
<evidence type="ECO:0000313" key="4">
    <source>
        <dbReference type="Proteomes" id="UP000076574"/>
    </source>
</evidence>
<dbReference type="STRING" id="943830.A4A58_19215"/>
<dbReference type="Pfam" id="PF01315">
    <property type="entry name" value="Ald_Xan_dh_C"/>
    <property type="match status" value="1"/>
</dbReference>
<dbReference type="EMBL" id="LVYV01000056">
    <property type="protein sequence ID" value="KZD20370.1"/>
    <property type="molecule type" value="Genomic_DNA"/>
</dbReference>
<dbReference type="Pfam" id="PF20256">
    <property type="entry name" value="MoCoBD_2"/>
    <property type="match status" value="1"/>
</dbReference>
<dbReference type="GO" id="GO:0016491">
    <property type="term" value="F:oxidoreductase activity"/>
    <property type="evidence" value="ECO:0007669"/>
    <property type="project" value="InterPro"/>
</dbReference>
<feature type="domain" description="Aldehyde oxidase/xanthine dehydrogenase a/b hammerhead" evidence="2">
    <location>
        <begin position="23"/>
        <end position="137"/>
    </location>
</feature>
<dbReference type="InterPro" id="IPR036856">
    <property type="entry name" value="Ald_Oxase/Xan_DH_a/b_sf"/>
</dbReference>
<dbReference type="SMART" id="SM01008">
    <property type="entry name" value="Ald_Xan_dh_C"/>
    <property type="match status" value="1"/>
</dbReference>
<feature type="region of interest" description="Disordered" evidence="1">
    <location>
        <begin position="149"/>
        <end position="170"/>
    </location>
</feature>
<dbReference type="PANTHER" id="PTHR11908">
    <property type="entry name" value="XANTHINE DEHYDROGENASE"/>
    <property type="match status" value="1"/>
</dbReference>
<gene>
    <name evidence="3" type="ORF">A4A58_19215</name>
</gene>
<dbReference type="Gene3D" id="3.30.365.10">
    <property type="entry name" value="Aldehyde oxidase/xanthine dehydrogenase, molybdopterin binding domain"/>
    <property type="match status" value="4"/>
</dbReference>
<proteinExistence type="predicted"/>
<dbReference type="Pfam" id="PF02738">
    <property type="entry name" value="MoCoBD_1"/>
    <property type="match status" value="1"/>
</dbReference>
<dbReference type="PANTHER" id="PTHR11908:SF153">
    <property type="entry name" value="DEHYDROGENASE"/>
    <property type="match status" value="1"/>
</dbReference>